<evidence type="ECO:0000313" key="2">
    <source>
        <dbReference type="Proteomes" id="UP000827092"/>
    </source>
</evidence>
<sequence>MPSAKEHRRQKLPIISTRLFQTFNIKNIALTREHLTYRAADLKLYQRTGTVRGKILLVSDLECPSHPSMSDQVSMNRKQWTPKPWLFSPTISSEGLTTGLRAGSCHNKLHW</sequence>
<comment type="caution">
    <text evidence="1">The sequence shown here is derived from an EMBL/GenBank/DDBJ whole genome shotgun (WGS) entry which is preliminary data.</text>
</comment>
<evidence type="ECO:0000313" key="1">
    <source>
        <dbReference type="EMBL" id="KAG8190700.1"/>
    </source>
</evidence>
<dbReference type="EMBL" id="JAFNEN010000176">
    <property type="protein sequence ID" value="KAG8190700.1"/>
    <property type="molecule type" value="Genomic_DNA"/>
</dbReference>
<reference evidence="1 2" key="1">
    <citation type="journal article" date="2022" name="Nat. Ecol. Evol.">
        <title>A masculinizing supergene underlies an exaggerated male reproductive morph in a spider.</title>
        <authorList>
            <person name="Hendrickx F."/>
            <person name="De Corte Z."/>
            <person name="Sonet G."/>
            <person name="Van Belleghem S.M."/>
            <person name="Kostlbacher S."/>
            <person name="Vangestel C."/>
        </authorList>
    </citation>
    <scope>NUCLEOTIDE SEQUENCE [LARGE SCALE GENOMIC DNA]</scope>
    <source>
        <strain evidence="1">W744_W776</strain>
    </source>
</reference>
<proteinExistence type="predicted"/>
<keyword evidence="2" id="KW-1185">Reference proteome</keyword>
<accession>A0AAV6V495</accession>
<dbReference type="Proteomes" id="UP000827092">
    <property type="component" value="Unassembled WGS sequence"/>
</dbReference>
<organism evidence="1 2">
    <name type="scientific">Oedothorax gibbosus</name>
    <dbReference type="NCBI Taxonomy" id="931172"/>
    <lineage>
        <taxon>Eukaryota</taxon>
        <taxon>Metazoa</taxon>
        <taxon>Ecdysozoa</taxon>
        <taxon>Arthropoda</taxon>
        <taxon>Chelicerata</taxon>
        <taxon>Arachnida</taxon>
        <taxon>Araneae</taxon>
        <taxon>Araneomorphae</taxon>
        <taxon>Entelegynae</taxon>
        <taxon>Araneoidea</taxon>
        <taxon>Linyphiidae</taxon>
        <taxon>Erigoninae</taxon>
        <taxon>Oedothorax</taxon>
    </lineage>
</organism>
<protein>
    <submittedName>
        <fullName evidence="1">Uncharacterized protein</fullName>
    </submittedName>
</protein>
<gene>
    <name evidence="1" type="ORF">JTE90_004203</name>
</gene>
<dbReference type="AlphaFoldDB" id="A0AAV6V495"/>
<name>A0AAV6V495_9ARAC</name>